<reference evidence="2 3" key="1">
    <citation type="submission" date="2015-10" db="EMBL/GenBank/DDBJ databases">
        <authorList>
            <person name="Gilbert D.G."/>
        </authorList>
    </citation>
    <scope>NUCLEOTIDE SEQUENCE [LARGE SCALE GENOMIC DNA]</scope>
    <source>
        <strain evidence="2 3">NRRL B-16712</strain>
    </source>
</reference>
<keyword evidence="3" id="KW-1185">Reference proteome</keyword>
<feature type="transmembrane region" description="Helical" evidence="1">
    <location>
        <begin position="82"/>
        <end position="104"/>
    </location>
</feature>
<name>A0A0X3UXP7_9ACTN</name>
<dbReference type="Proteomes" id="UP000053244">
    <property type="component" value="Unassembled WGS sequence"/>
</dbReference>
<comment type="caution">
    <text evidence="2">The sequence shown here is derived from an EMBL/GenBank/DDBJ whole genome shotgun (WGS) entry which is preliminary data.</text>
</comment>
<dbReference type="RefSeq" id="WP_067688781.1">
    <property type="nucleotide sequence ID" value="NZ_LLZH01000085.1"/>
</dbReference>
<gene>
    <name evidence="2" type="ORF">ADL15_12605</name>
</gene>
<dbReference type="EMBL" id="LLZH01000085">
    <property type="protein sequence ID" value="KUL36672.1"/>
    <property type="molecule type" value="Genomic_DNA"/>
</dbReference>
<keyword evidence="1" id="KW-0472">Membrane</keyword>
<keyword evidence="1" id="KW-0812">Transmembrane</keyword>
<evidence type="ECO:0000313" key="2">
    <source>
        <dbReference type="EMBL" id="KUL36672.1"/>
    </source>
</evidence>
<organism evidence="2 3">
    <name type="scientific">Actinoplanes awajinensis subsp. mycoplanecinus</name>
    <dbReference type="NCBI Taxonomy" id="135947"/>
    <lineage>
        <taxon>Bacteria</taxon>
        <taxon>Bacillati</taxon>
        <taxon>Actinomycetota</taxon>
        <taxon>Actinomycetes</taxon>
        <taxon>Micromonosporales</taxon>
        <taxon>Micromonosporaceae</taxon>
        <taxon>Actinoplanes</taxon>
    </lineage>
</organism>
<accession>A0A0X3UXP7</accession>
<keyword evidence="1" id="KW-1133">Transmembrane helix</keyword>
<dbReference type="AlphaFoldDB" id="A0A0X3UXP7"/>
<feature type="transmembrane region" description="Helical" evidence="1">
    <location>
        <begin position="110"/>
        <end position="128"/>
    </location>
</feature>
<protein>
    <recommendedName>
        <fullName evidence="4">Peptidase M48 domain-containing protein</fullName>
    </recommendedName>
</protein>
<sequence length="277" mass="29946">MSTGETCPRCAATTISKLSAKPWCPACEWNLDRYDPDQRAPELGWRWLDRRLFRAAFWLTERQYAELKAAPSIGRAATAARIVTVTVSVLLLAMVAALLVVGIRLLTYDVVNPINLIGALLIGMAAVLRPRLGRLSRYREEAQELGRSTAPALFAVIDRVAGAIGAPVPDLVLLSAEHNAFTATAVCAGAGCCAWARRCGACWTRRSGSPCSGTSWGTSCRLLDSSLLLDAIDTVVRREARAAQPAAVVVTEPEQARMDGELATHYERVRRELAVAA</sequence>
<evidence type="ECO:0000313" key="3">
    <source>
        <dbReference type="Proteomes" id="UP000053244"/>
    </source>
</evidence>
<proteinExistence type="predicted"/>
<dbReference type="OrthoDB" id="7870694at2"/>
<evidence type="ECO:0008006" key="4">
    <source>
        <dbReference type="Google" id="ProtNLM"/>
    </source>
</evidence>
<evidence type="ECO:0000256" key="1">
    <source>
        <dbReference type="SAM" id="Phobius"/>
    </source>
</evidence>